<dbReference type="Pfam" id="PF01645">
    <property type="entry name" value="Glu_synthase"/>
    <property type="match status" value="1"/>
</dbReference>
<dbReference type="Proteomes" id="UP001524944">
    <property type="component" value="Unassembled WGS sequence"/>
</dbReference>
<dbReference type="EMBL" id="JANPWE010000012">
    <property type="protein sequence ID" value="MCR6546836.1"/>
    <property type="molecule type" value="Genomic_DNA"/>
</dbReference>
<dbReference type="PANTHER" id="PTHR43819:SF1">
    <property type="entry name" value="ARCHAEAL-TYPE GLUTAMATE SYNTHASE [NADPH]"/>
    <property type="match status" value="1"/>
</dbReference>
<dbReference type="InterPro" id="IPR013785">
    <property type="entry name" value="Aldolase_TIM"/>
</dbReference>
<dbReference type="Gene3D" id="3.20.20.70">
    <property type="entry name" value="Aldolase class I"/>
    <property type="match status" value="1"/>
</dbReference>
<name>A0ABT1YB01_9FIRM</name>
<gene>
    <name evidence="4" type="ORF">NVS47_15170</name>
</gene>
<comment type="similarity">
    <text evidence="1 2">Belongs to the glutamate synthase family.</text>
</comment>
<dbReference type="RefSeq" id="WP_257914109.1">
    <property type="nucleotide sequence ID" value="NZ_JANPWE010000012.1"/>
</dbReference>
<keyword evidence="5" id="KW-1185">Reference proteome</keyword>
<dbReference type="PIRSF" id="PIRSF006429">
    <property type="entry name" value="GOGAT_lg_2"/>
    <property type="match status" value="1"/>
</dbReference>
<dbReference type="InterPro" id="IPR002932">
    <property type="entry name" value="Glu_synthdom"/>
</dbReference>
<comment type="caution">
    <text evidence="4">The sequence shown here is derived from an EMBL/GenBank/DDBJ whole genome shotgun (WGS) entry which is preliminary data.</text>
</comment>
<dbReference type="PANTHER" id="PTHR43819">
    <property type="entry name" value="ARCHAEAL-TYPE GLUTAMATE SYNTHASE [NADPH]"/>
    <property type="match status" value="1"/>
</dbReference>
<dbReference type="SUPFAM" id="SSF51395">
    <property type="entry name" value="FMN-linked oxidoreductases"/>
    <property type="match status" value="1"/>
</dbReference>
<feature type="domain" description="Glutamate synthase" evidence="3">
    <location>
        <begin position="104"/>
        <end position="432"/>
    </location>
</feature>
<dbReference type="CDD" id="cd02808">
    <property type="entry name" value="GltS_FMN"/>
    <property type="match status" value="1"/>
</dbReference>
<evidence type="ECO:0000256" key="2">
    <source>
        <dbReference type="PIRNR" id="PIRNR006429"/>
    </source>
</evidence>
<sequence>MNQSHKKILWGLAGTIMGFWSIKLGGRVLLNKSSDKFIKILTSDQYEENIWEMIPTIMRSNPLVVMETNLRAQSGTLINRPFGSPKKFPSLNSLMFNCAQLRDLPTPLETPVDTSVVIGKEAKKPFKINLPLMVSAMAYGEALSADAKWSLAKGASQAQTAICSGEGPFLLSEWEAADTYIYMYNRGDWNQEKESRILKNCAAVEIQFGQGALGGTGHVFSAREIDRRLRKDFNFPKGKDAITHSRQSHVQHQGQLPEFVEYLKKISDGIPVGVKIAAGKWLEEDIDIACHSGVDYIVLDGAEAATKGSPPILADDFCVPTIYAVSRGAEQLYKTGFNKRVSLIASGKISTPGDALKAIALGADACYMGTVALFAIVHLQAEHAIPFEPPTQLIWYDGKYADKFNKKQGAKYLANFFASCKEELEAGIRSLGKTTLREVNRSDLFSLDESIGKGLGLPMAYESCHKKP</sequence>
<proteinExistence type="inferred from homology"/>
<accession>A0ABT1YB01</accession>
<dbReference type="InterPro" id="IPR024188">
    <property type="entry name" value="GltB"/>
</dbReference>
<evidence type="ECO:0000259" key="3">
    <source>
        <dbReference type="Pfam" id="PF01645"/>
    </source>
</evidence>
<protein>
    <submittedName>
        <fullName evidence="4">FMN-binding glutamate synthase family protein</fullName>
    </submittedName>
</protein>
<evidence type="ECO:0000313" key="5">
    <source>
        <dbReference type="Proteomes" id="UP001524944"/>
    </source>
</evidence>
<reference evidence="4 5" key="1">
    <citation type="submission" date="2022-08" db="EMBL/GenBank/DDBJ databases">
        <title>Proteogenomics of the novel Dehalobacterium formicoaceticum strain EZ94 highlights a key role of methyltransferases during anaerobic dichloromethane degradation.</title>
        <authorList>
            <person name="Wasmund K."/>
        </authorList>
    </citation>
    <scope>NUCLEOTIDE SEQUENCE [LARGE SCALE GENOMIC DNA]</scope>
    <source>
        <strain evidence="4 5">EZ94</strain>
    </source>
</reference>
<organism evidence="4 5">
    <name type="scientific">Dehalobacterium formicoaceticum</name>
    <dbReference type="NCBI Taxonomy" id="51515"/>
    <lineage>
        <taxon>Bacteria</taxon>
        <taxon>Bacillati</taxon>
        <taxon>Bacillota</taxon>
        <taxon>Clostridia</taxon>
        <taxon>Eubacteriales</taxon>
        <taxon>Peptococcaceae</taxon>
        <taxon>Dehalobacterium</taxon>
    </lineage>
</organism>
<evidence type="ECO:0000313" key="4">
    <source>
        <dbReference type="EMBL" id="MCR6546836.1"/>
    </source>
</evidence>
<evidence type="ECO:0000256" key="1">
    <source>
        <dbReference type="ARBA" id="ARBA00009716"/>
    </source>
</evidence>